<sequence>MLNLTKVKPPDINAIVNFTLPLTAEERTRSRHKFTLTDGKEVFLRLPRGTVLHNDDLLTDENQNNFIRIIAKPEPVLTVVAHTPLLLLRAAYHLGNRHVPVEITPNYLRLYPDSVLRTMLEKLGLEIKEEVVPFQPELGAYGGAYGHHHSNS</sequence>
<dbReference type="GO" id="GO:0019627">
    <property type="term" value="P:urea metabolic process"/>
    <property type="evidence" value="ECO:0007669"/>
    <property type="project" value="InterPro"/>
</dbReference>
<dbReference type="GO" id="GO:0005737">
    <property type="term" value="C:cytoplasm"/>
    <property type="evidence" value="ECO:0007669"/>
    <property type="project" value="UniProtKB-SubCell"/>
</dbReference>
<dbReference type="RefSeq" id="WP_137668994.1">
    <property type="nucleotide sequence ID" value="NZ_BJCE01000251.1"/>
</dbReference>
<comment type="caution">
    <text evidence="7">The sequence shown here is derived from an EMBL/GenBank/DDBJ whole genome shotgun (WGS) entry which is preliminary data.</text>
</comment>
<organism evidence="7 8">
    <name type="scientific">Sphaerospermopsis reniformis</name>
    <dbReference type="NCBI Taxonomy" id="531300"/>
    <lineage>
        <taxon>Bacteria</taxon>
        <taxon>Bacillati</taxon>
        <taxon>Cyanobacteriota</taxon>
        <taxon>Cyanophyceae</taxon>
        <taxon>Nostocales</taxon>
        <taxon>Aphanizomenonaceae</taxon>
        <taxon>Sphaerospermopsis</taxon>
    </lineage>
</organism>
<dbReference type="CDD" id="cd00571">
    <property type="entry name" value="UreE"/>
    <property type="match status" value="1"/>
</dbReference>
<reference evidence="8" key="1">
    <citation type="submission" date="2019-02" db="EMBL/GenBank/DDBJ databases">
        <title>Draft genome sequence of Sphaerospermopsis reniformis NIES-1949.</title>
        <authorList>
            <person name="Yamaguchi H."/>
            <person name="Suzuki S."/>
            <person name="Kawachi M."/>
        </authorList>
    </citation>
    <scope>NUCLEOTIDE SEQUENCE [LARGE SCALE GENOMIC DNA]</scope>
    <source>
        <strain evidence="8">NIES-1949</strain>
    </source>
</reference>
<dbReference type="InterPro" id="IPR004029">
    <property type="entry name" value="UreE_N"/>
</dbReference>
<keyword evidence="3 5" id="KW-0533">Nickel</keyword>
<dbReference type="PIRSF" id="PIRSF036402">
    <property type="entry name" value="Ureas_acces_UreE"/>
    <property type="match status" value="1"/>
</dbReference>
<accession>A0A480A6T1</accession>
<evidence type="ECO:0000256" key="4">
    <source>
        <dbReference type="ARBA" id="ARBA00023186"/>
    </source>
</evidence>
<evidence type="ECO:0000256" key="5">
    <source>
        <dbReference type="HAMAP-Rule" id="MF_00822"/>
    </source>
</evidence>
<dbReference type="NCBIfam" id="NF009751">
    <property type="entry name" value="PRK13261.1-1"/>
    <property type="match status" value="1"/>
</dbReference>
<dbReference type="GO" id="GO:0051082">
    <property type="term" value="F:unfolded protein binding"/>
    <property type="evidence" value="ECO:0007669"/>
    <property type="project" value="UniProtKB-UniRule"/>
</dbReference>
<dbReference type="InterPro" id="IPR012406">
    <property type="entry name" value="UreE"/>
</dbReference>
<evidence type="ECO:0000259" key="6">
    <source>
        <dbReference type="SMART" id="SM00988"/>
    </source>
</evidence>
<dbReference type="HAMAP" id="MF_00822">
    <property type="entry name" value="UreE"/>
    <property type="match status" value="1"/>
</dbReference>
<dbReference type="GO" id="GO:0006457">
    <property type="term" value="P:protein folding"/>
    <property type="evidence" value="ECO:0007669"/>
    <property type="project" value="InterPro"/>
</dbReference>
<keyword evidence="8" id="KW-1185">Reference proteome</keyword>
<dbReference type="InterPro" id="IPR036118">
    <property type="entry name" value="UreE_N_sf"/>
</dbReference>
<dbReference type="SMART" id="SM00988">
    <property type="entry name" value="UreE_N"/>
    <property type="match status" value="1"/>
</dbReference>
<evidence type="ECO:0000313" key="7">
    <source>
        <dbReference type="EMBL" id="GCL39413.1"/>
    </source>
</evidence>
<evidence type="ECO:0000313" key="8">
    <source>
        <dbReference type="Proteomes" id="UP000300142"/>
    </source>
</evidence>
<dbReference type="Pfam" id="PF02814">
    <property type="entry name" value="UreE_N"/>
    <property type="match status" value="1"/>
</dbReference>
<evidence type="ECO:0000256" key="1">
    <source>
        <dbReference type="ARBA" id="ARBA00004496"/>
    </source>
</evidence>
<dbReference type="Proteomes" id="UP000300142">
    <property type="component" value="Unassembled WGS sequence"/>
</dbReference>
<name>A0A480A6T1_9CYAN</name>
<evidence type="ECO:0000256" key="2">
    <source>
        <dbReference type="ARBA" id="ARBA00022490"/>
    </source>
</evidence>
<dbReference type="GO" id="GO:0065003">
    <property type="term" value="P:protein-containing complex assembly"/>
    <property type="evidence" value="ECO:0007669"/>
    <property type="project" value="InterPro"/>
</dbReference>
<proteinExistence type="inferred from homology"/>
<dbReference type="SUPFAM" id="SSF69287">
    <property type="entry name" value="Urease metallochaperone UreE, N-terminal domain"/>
    <property type="match status" value="1"/>
</dbReference>
<protein>
    <recommendedName>
        <fullName evidence="5">Urease accessory protein UreE</fullName>
    </recommendedName>
</protein>
<gene>
    <name evidence="5" type="primary">ureE</name>
    <name evidence="7" type="ORF">SR1949_45390</name>
</gene>
<dbReference type="EMBL" id="BJCE01000251">
    <property type="protein sequence ID" value="GCL39413.1"/>
    <property type="molecule type" value="Genomic_DNA"/>
</dbReference>
<dbReference type="Pfam" id="PF05194">
    <property type="entry name" value="UreE_C"/>
    <property type="match status" value="1"/>
</dbReference>
<dbReference type="Gene3D" id="3.30.70.790">
    <property type="entry name" value="UreE, C-terminal domain"/>
    <property type="match status" value="1"/>
</dbReference>
<dbReference type="SUPFAM" id="SSF69737">
    <property type="entry name" value="Urease metallochaperone UreE, C-terminal domain"/>
    <property type="match status" value="1"/>
</dbReference>
<comment type="similarity">
    <text evidence="5">Belongs to the UreE family.</text>
</comment>
<comment type="function">
    <text evidence="5">Involved in urease metallocenter assembly. Binds nickel. Probably functions as a nickel donor during metallocenter assembly.</text>
</comment>
<dbReference type="GO" id="GO:0016151">
    <property type="term" value="F:nickel cation binding"/>
    <property type="evidence" value="ECO:0007669"/>
    <property type="project" value="UniProtKB-UniRule"/>
</dbReference>
<keyword evidence="4 5" id="KW-0143">Chaperone</keyword>
<dbReference type="AlphaFoldDB" id="A0A480A6T1"/>
<keyword evidence="2 5" id="KW-0963">Cytoplasm</keyword>
<evidence type="ECO:0000256" key="3">
    <source>
        <dbReference type="ARBA" id="ARBA00022596"/>
    </source>
</evidence>
<feature type="domain" description="UreE urease accessory N-terminal" evidence="6">
    <location>
        <begin position="1"/>
        <end position="67"/>
    </location>
</feature>
<comment type="subcellular location">
    <subcellularLocation>
        <location evidence="1 5">Cytoplasm</location>
    </subcellularLocation>
</comment>
<dbReference type="InterPro" id="IPR007864">
    <property type="entry name" value="UreE_C_dom"/>
</dbReference>
<dbReference type="Gene3D" id="2.60.260.20">
    <property type="entry name" value="Urease metallochaperone UreE, N-terminal domain"/>
    <property type="match status" value="1"/>
</dbReference>